<reference evidence="3" key="1">
    <citation type="submission" date="2019-03" db="EMBL/GenBank/DDBJ databases">
        <authorList>
            <person name="Danneels B."/>
        </authorList>
    </citation>
    <scope>NUCLEOTIDE SEQUENCE</scope>
</reference>
<organism evidence="3">
    <name type="scientific">plant metagenome</name>
    <dbReference type="NCBI Taxonomy" id="1297885"/>
    <lineage>
        <taxon>unclassified sequences</taxon>
        <taxon>metagenomes</taxon>
        <taxon>organismal metagenomes</taxon>
    </lineage>
</organism>
<evidence type="ECO:0000313" key="3">
    <source>
        <dbReference type="EMBL" id="VFR68434.1"/>
    </source>
</evidence>
<dbReference type="EMBL" id="CAADIL010000011">
    <property type="protein sequence ID" value="VFR68434.1"/>
    <property type="molecule type" value="Genomic_DNA"/>
</dbReference>
<feature type="domain" description="FecR N-terminal" evidence="2">
    <location>
        <begin position="16"/>
        <end position="58"/>
    </location>
</feature>
<dbReference type="InterPro" id="IPR032623">
    <property type="entry name" value="FecR_N"/>
</dbReference>
<dbReference type="PIRSF" id="PIRSF018266">
    <property type="entry name" value="FecR"/>
    <property type="match status" value="1"/>
</dbReference>
<dbReference type="PANTHER" id="PTHR30273">
    <property type="entry name" value="PERIPLASMIC SIGNAL SENSOR AND SIGMA FACTOR ACTIVATOR FECR-RELATED"/>
    <property type="match status" value="1"/>
</dbReference>
<dbReference type="InterPro" id="IPR012373">
    <property type="entry name" value="Ferrdict_sens_TM"/>
</dbReference>
<evidence type="ECO:0000259" key="2">
    <source>
        <dbReference type="Pfam" id="PF16220"/>
    </source>
</evidence>
<name>A0A484SZM1_9ZZZZ</name>
<dbReference type="Pfam" id="PF16220">
    <property type="entry name" value="DUF4880"/>
    <property type="match status" value="1"/>
</dbReference>
<proteinExistence type="predicted"/>
<feature type="domain" description="FecR protein" evidence="1">
    <location>
        <begin position="114"/>
        <end position="208"/>
    </location>
</feature>
<dbReference type="Pfam" id="PF04773">
    <property type="entry name" value="FecR"/>
    <property type="match status" value="1"/>
</dbReference>
<sequence>MGPRAGGEPLAEGVAREAAHWFSLWRSECMTDIQREAWQRWRAAHPDHERAWLHIEAVTARLTGLPASAAMTALQAGSQAGRRRFFKSMAILAMVGGGSAVVATRGDWRAWSADHATAVGERRAWHLPDGTTVLADTDSAFDVRLEPAWRTLVLHRGEILVTTGHDGPGADRPLRVLTPVGHARALGTRLAVRRLPGQARVSVFEGAVALAPRRNAEAGRVLHAGESATFGDDWVADGSAVGTSQPAWARGELAADDMALGDFLAELGRYRRGVLGCDPDVADLRLSGLFPLDDTDRVLQAVVRLLPVRLRMRTPYWVTVVSR</sequence>
<dbReference type="AlphaFoldDB" id="A0A484SZM1"/>
<gene>
    <name evidence="3" type="ORF">DAR2_4381</name>
</gene>
<evidence type="ECO:0000259" key="1">
    <source>
        <dbReference type="Pfam" id="PF04773"/>
    </source>
</evidence>
<protein>
    <submittedName>
        <fullName evidence="3">Fe2+-dicitrate sensor, membrane component</fullName>
    </submittedName>
</protein>
<dbReference type="InterPro" id="IPR006860">
    <property type="entry name" value="FecR"/>
</dbReference>
<dbReference type="GO" id="GO:0016989">
    <property type="term" value="F:sigma factor antagonist activity"/>
    <property type="evidence" value="ECO:0007669"/>
    <property type="project" value="TreeGrafter"/>
</dbReference>
<accession>A0A484SZM1</accession>
<dbReference type="Gene3D" id="2.60.120.1440">
    <property type="match status" value="1"/>
</dbReference>
<dbReference type="PANTHER" id="PTHR30273:SF2">
    <property type="entry name" value="PROTEIN FECR"/>
    <property type="match status" value="1"/>
</dbReference>